<keyword evidence="4 9" id="KW-0808">Transferase</keyword>
<dbReference type="PANTHER" id="PTHR13285">
    <property type="entry name" value="ACYLTRANSFERASE"/>
    <property type="match status" value="1"/>
</dbReference>
<keyword evidence="5 10" id="KW-0812">Transmembrane</keyword>
<dbReference type="OrthoDB" id="139172at2"/>
<evidence type="ECO:0000313" key="11">
    <source>
        <dbReference type="EMBL" id="SDR66421.1"/>
    </source>
</evidence>
<evidence type="ECO:0000256" key="9">
    <source>
        <dbReference type="PIRNR" id="PIRNR016636"/>
    </source>
</evidence>
<evidence type="ECO:0000256" key="4">
    <source>
        <dbReference type="ARBA" id="ARBA00022679"/>
    </source>
</evidence>
<sequence>MELFSLAFVIFVVLALAAYYAVGAMLGKGQWVVLLVASLAFYCIAGGVQALGFVLFASLVTWVAARYLGACDARCKVARKACADRAEKKLVKARFLRRKRVALVAALVLCLLVLGYAKYYNVILFNFGFARSPRSLGILLPLGISFFTFQSLGYLIDAYNGRFSPQENFARYLLFVSWFPQLIQGPINKYEQTGQALLRSRRIQDVDCSRAALRLGYGVFKKVAIANLLFPTYDSIFSGVNVHTPGNVIVLGIVVYSVYMYADFSGGIDIVEGISELFGIQMAQNFRQPYFSVSLSDFWRRWHMSLGAWMRDYLFYPFALLSPLQRFGKWATKHLGRHAGRTLPACIANIVVFLCVGLWHGAEWHYVLWGLYNGVIVALADLLAPAFSWCADRLRIDRGSRGFHVFAVVRTFLVVQVGRYFDCIANVTALGICLRNTLFSFNSTPLSTALAARGIQRVSTLGFPKLTILACVIVFVVSLRYEMGHDVRDDLLAARLPLRLLVYGACLAIVTLALPMTVTNGGGFLYANF</sequence>
<dbReference type="InterPro" id="IPR028362">
    <property type="entry name" value="AlgI"/>
</dbReference>
<feature type="transmembrane region" description="Helical" evidence="10">
    <location>
        <begin position="137"/>
        <end position="156"/>
    </location>
</feature>
<evidence type="ECO:0000256" key="5">
    <source>
        <dbReference type="ARBA" id="ARBA00022692"/>
    </source>
</evidence>
<name>A0A1H1KVM1_9ACTN</name>
<dbReference type="Pfam" id="PF03062">
    <property type="entry name" value="MBOAT"/>
    <property type="match status" value="1"/>
</dbReference>
<keyword evidence="8 9" id="KW-0012">Acyltransferase</keyword>
<dbReference type="InterPro" id="IPR024194">
    <property type="entry name" value="Ac/AlaTfrase_AlgI/DltB"/>
</dbReference>
<dbReference type="EMBL" id="LT629759">
    <property type="protein sequence ID" value="SDR66421.1"/>
    <property type="molecule type" value="Genomic_DNA"/>
</dbReference>
<feature type="transmembrane region" description="Helical" evidence="10">
    <location>
        <begin position="39"/>
        <end position="64"/>
    </location>
</feature>
<dbReference type="AlphaFoldDB" id="A0A1H1KVM1"/>
<evidence type="ECO:0000256" key="1">
    <source>
        <dbReference type="ARBA" id="ARBA00004651"/>
    </source>
</evidence>
<evidence type="ECO:0000256" key="7">
    <source>
        <dbReference type="ARBA" id="ARBA00023136"/>
    </source>
</evidence>
<evidence type="ECO:0000256" key="6">
    <source>
        <dbReference type="ARBA" id="ARBA00022989"/>
    </source>
</evidence>
<dbReference type="Proteomes" id="UP000199480">
    <property type="component" value="Chromosome I"/>
</dbReference>
<proteinExistence type="inferred from homology"/>
<dbReference type="GO" id="GO:0042121">
    <property type="term" value="P:alginic acid biosynthetic process"/>
    <property type="evidence" value="ECO:0007669"/>
    <property type="project" value="InterPro"/>
</dbReference>
<evidence type="ECO:0000256" key="8">
    <source>
        <dbReference type="ARBA" id="ARBA00023315"/>
    </source>
</evidence>
<dbReference type="GO" id="GO:0016746">
    <property type="term" value="F:acyltransferase activity"/>
    <property type="evidence" value="ECO:0007669"/>
    <property type="project" value="UniProtKB-KW"/>
</dbReference>
<feature type="transmembrane region" description="Helical" evidence="10">
    <location>
        <begin position="463"/>
        <end position="481"/>
    </location>
</feature>
<keyword evidence="3 9" id="KW-1003">Cell membrane</keyword>
<gene>
    <name evidence="11" type="ORF">SAMN04489857_0414</name>
</gene>
<comment type="subcellular location">
    <subcellularLocation>
        <location evidence="1">Cell membrane</location>
        <topology evidence="1">Multi-pass membrane protein</topology>
    </subcellularLocation>
</comment>
<dbReference type="PIRSF" id="PIRSF016636">
    <property type="entry name" value="AlgI_DltB"/>
    <property type="match status" value="1"/>
</dbReference>
<keyword evidence="7 9" id="KW-0472">Membrane</keyword>
<reference evidence="12" key="1">
    <citation type="submission" date="2016-10" db="EMBL/GenBank/DDBJ databases">
        <authorList>
            <person name="Varghese N."/>
            <person name="Submissions S."/>
        </authorList>
    </citation>
    <scope>NUCLEOTIDE SEQUENCE [LARGE SCALE GENOMIC DNA]</scope>
    <source>
        <strain evidence="12">DSM 22620</strain>
    </source>
</reference>
<dbReference type="InterPro" id="IPR004299">
    <property type="entry name" value="MBOAT_fam"/>
</dbReference>
<accession>A0A1H1KVM1</accession>
<comment type="similarity">
    <text evidence="2 9">Belongs to the membrane-bound acyltransferase family.</text>
</comment>
<evidence type="ECO:0000256" key="2">
    <source>
        <dbReference type="ARBA" id="ARBA00010323"/>
    </source>
</evidence>
<dbReference type="GO" id="GO:0005886">
    <property type="term" value="C:plasma membrane"/>
    <property type="evidence" value="ECO:0007669"/>
    <property type="project" value="UniProtKB-SubCell"/>
</dbReference>
<dbReference type="InterPro" id="IPR051085">
    <property type="entry name" value="MB_O-acyltransferase"/>
</dbReference>
<evidence type="ECO:0000256" key="3">
    <source>
        <dbReference type="ARBA" id="ARBA00022475"/>
    </source>
</evidence>
<organism evidence="11 12">
    <name type="scientific">Parafannyhessea umbonata</name>
    <dbReference type="NCBI Taxonomy" id="604330"/>
    <lineage>
        <taxon>Bacteria</taxon>
        <taxon>Bacillati</taxon>
        <taxon>Actinomycetota</taxon>
        <taxon>Coriobacteriia</taxon>
        <taxon>Coriobacteriales</taxon>
        <taxon>Atopobiaceae</taxon>
        <taxon>Parafannyhessea</taxon>
    </lineage>
</organism>
<feature type="transmembrane region" description="Helical" evidence="10">
    <location>
        <begin position="101"/>
        <end position="117"/>
    </location>
</feature>
<dbReference type="PIRSF" id="PIRSF500217">
    <property type="entry name" value="AlgI"/>
    <property type="match status" value="1"/>
</dbReference>
<feature type="transmembrane region" description="Helical" evidence="10">
    <location>
        <begin position="342"/>
        <end position="360"/>
    </location>
</feature>
<dbReference type="RefSeq" id="WP_090861399.1">
    <property type="nucleotide sequence ID" value="NZ_LT629759.1"/>
</dbReference>
<dbReference type="PANTHER" id="PTHR13285:SF23">
    <property type="entry name" value="TEICHOIC ACID D-ALANYLTRANSFERASE"/>
    <property type="match status" value="1"/>
</dbReference>
<dbReference type="GeneID" id="78499791"/>
<keyword evidence="6 10" id="KW-1133">Transmembrane helix</keyword>
<evidence type="ECO:0000313" key="12">
    <source>
        <dbReference type="Proteomes" id="UP000199480"/>
    </source>
</evidence>
<feature type="transmembrane region" description="Helical" evidence="10">
    <location>
        <begin position="501"/>
        <end position="527"/>
    </location>
</feature>
<feature type="transmembrane region" description="Helical" evidence="10">
    <location>
        <begin position="366"/>
        <end position="391"/>
    </location>
</feature>
<protein>
    <submittedName>
        <fullName evidence="11">D-alanyl-lipoteichoic acid acyltransferase DltB, MBOAT superfamily</fullName>
    </submittedName>
</protein>
<evidence type="ECO:0000256" key="10">
    <source>
        <dbReference type="SAM" id="Phobius"/>
    </source>
</evidence>